<dbReference type="GO" id="GO:0003677">
    <property type="term" value="F:DNA binding"/>
    <property type="evidence" value="ECO:0007669"/>
    <property type="project" value="UniProtKB-KW"/>
</dbReference>
<dbReference type="EMBL" id="PXYT01000038">
    <property type="protein sequence ID" value="PSR26257.1"/>
    <property type="molecule type" value="Genomic_DNA"/>
</dbReference>
<dbReference type="InterPro" id="IPR036388">
    <property type="entry name" value="WH-like_DNA-bd_sf"/>
</dbReference>
<dbReference type="PROSITE" id="PS01332">
    <property type="entry name" value="HTH_RRF2_1"/>
    <property type="match status" value="1"/>
</dbReference>
<evidence type="ECO:0000313" key="2">
    <source>
        <dbReference type="EMBL" id="PSR26257.1"/>
    </source>
</evidence>
<accession>A0A2T2WVI2</accession>
<evidence type="ECO:0000313" key="3">
    <source>
        <dbReference type="Proteomes" id="UP000242699"/>
    </source>
</evidence>
<keyword evidence="1" id="KW-0238">DNA-binding</keyword>
<gene>
    <name evidence="2" type="ORF">C7B43_14220</name>
</gene>
<dbReference type="Pfam" id="PF02082">
    <property type="entry name" value="Rrf2"/>
    <property type="match status" value="1"/>
</dbReference>
<dbReference type="NCBIfam" id="TIGR00738">
    <property type="entry name" value="rrf2_super"/>
    <property type="match status" value="1"/>
</dbReference>
<name>A0A2T2WVI2_9FIRM</name>
<dbReference type="InterPro" id="IPR030489">
    <property type="entry name" value="TR_Rrf2-type_CS"/>
</dbReference>
<dbReference type="GO" id="GO:0005829">
    <property type="term" value="C:cytosol"/>
    <property type="evidence" value="ECO:0007669"/>
    <property type="project" value="TreeGrafter"/>
</dbReference>
<dbReference type="GO" id="GO:0003700">
    <property type="term" value="F:DNA-binding transcription factor activity"/>
    <property type="evidence" value="ECO:0007669"/>
    <property type="project" value="TreeGrafter"/>
</dbReference>
<dbReference type="PANTHER" id="PTHR33221">
    <property type="entry name" value="WINGED HELIX-TURN-HELIX TRANSCRIPTIONAL REGULATOR, RRF2 FAMILY"/>
    <property type="match status" value="1"/>
</dbReference>
<proteinExistence type="predicted"/>
<sequence>MVRRSGVFKLSAGLKSGLRILALLGENVVGTPVSISAMTPKLGLSDKYLEQLLMILKRAGLVRSTRGANGGFVLAKPAENISLLDIVTALQGPIEFCDCGRQECSDCVRPEIWNALELCLGNTLAGISLAHLISQESFHVMAHSVVLPDAPIWRDGAGI</sequence>
<reference evidence="2 3" key="1">
    <citation type="journal article" date="2014" name="BMC Genomics">
        <title>Comparison of environmental and isolate Sulfobacillus genomes reveals diverse carbon, sulfur, nitrogen, and hydrogen metabolisms.</title>
        <authorList>
            <person name="Justice N.B."/>
            <person name="Norman A."/>
            <person name="Brown C.T."/>
            <person name="Singh A."/>
            <person name="Thomas B.C."/>
            <person name="Banfield J.F."/>
        </authorList>
    </citation>
    <scope>NUCLEOTIDE SEQUENCE [LARGE SCALE GENOMIC DNA]</scope>
    <source>
        <strain evidence="2">AMDSBA1</strain>
    </source>
</reference>
<comment type="caution">
    <text evidence="2">The sequence shown here is derived from an EMBL/GenBank/DDBJ whole genome shotgun (WGS) entry which is preliminary data.</text>
</comment>
<dbReference type="Gene3D" id="1.10.10.10">
    <property type="entry name" value="Winged helix-like DNA-binding domain superfamily/Winged helix DNA-binding domain"/>
    <property type="match status" value="1"/>
</dbReference>
<dbReference type="PANTHER" id="PTHR33221:SF5">
    <property type="entry name" value="HTH-TYPE TRANSCRIPTIONAL REGULATOR ISCR"/>
    <property type="match status" value="1"/>
</dbReference>
<dbReference type="AlphaFoldDB" id="A0A2T2WVI2"/>
<protein>
    <submittedName>
        <fullName evidence="2">Rrf2 family transcriptional regulator</fullName>
    </submittedName>
</protein>
<dbReference type="PROSITE" id="PS51197">
    <property type="entry name" value="HTH_RRF2_2"/>
    <property type="match status" value="1"/>
</dbReference>
<dbReference type="InterPro" id="IPR036390">
    <property type="entry name" value="WH_DNA-bd_sf"/>
</dbReference>
<evidence type="ECO:0000256" key="1">
    <source>
        <dbReference type="ARBA" id="ARBA00023125"/>
    </source>
</evidence>
<dbReference type="Proteomes" id="UP000242699">
    <property type="component" value="Unassembled WGS sequence"/>
</dbReference>
<dbReference type="InterPro" id="IPR000944">
    <property type="entry name" value="Tscrpt_reg_Rrf2"/>
</dbReference>
<organism evidence="2 3">
    <name type="scientific">Sulfobacillus benefaciens</name>
    <dbReference type="NCBI Taxonomy" id="453960"/>
    <lineage>
        <taxon>Bacteria</taxon>
        <taxon>Bacillati</taxon>
        <taxon>Bacillota</taxon>
        <taxon>Clostridia</taxon>
        <taxon>Eubacteriales</taxon>
        <taxon>Clostridiales Family XVII. Incertae Sedis</taxon>
        <taxon>Sulfobacillus</taxon>
    </lineage>
</organism>
<dbReference type="SUPFAM" id="SSF46785">
    <property type="entry name" value="Winged helix' DNA-binding domain"/>
    <property type="match status" value="1"/>
</dbReference>